<evidence type="ECO:0000313" key="3">
    <source>
        <dbReference type="EMBL" id="KAF5322639.1"/>
    </source>
</evidence>
<evidence type="ECO:0000259" key="2">
    <source>
        <dbReference type="Pfam" id="PF13460"/>
    </source>
</evidence>
<dbReference type="AlphaFoldDB" id="A0A8H5BFX7"/>
<organism evidence="3 4">
    <name type="scientific">Psilocybe cf. subviscida</name>
    <dbReference type="NCBI Taxonomy" id="2480587"/>
    <lineage>
        <taxon>Eukaryota</taxon>
        <taxon>Fungi</taxon>
        <taxon>Dikarya</taxon>
        <taxon>Basidiomycota</taxon>
        <taxon>Agaricomycotina</taxon>
        <taxon>Agaricomycetes</taxon>
        <taxon>Agaricomycetidae</taxon>
        <taxon>Agaricales</taxon>
        <taxon>Agaricineae</taxon>
        <taxon>Strophariaceae</taxon>
        <taxon>Psilocybe</taxon>
    </lineage>
</organism>
<dbReference type="Gene3D" id="3.40.50.720">
    <property type="entry name" value="NAD(P)-binding Rossmann-like Domain"/>
    <property type="match status" value="1"/>
</dbReference>
<dbReference type="Pfam" id="PF13460">
    <property type="entry name" value="NAD_binding_10"/>
    <property type="match status" value="1"/>
</dbReference>
<dbReference type="EMBL" id="JAACJJ010000028">
    <property type="protein sequence ID" value="KAF5322639.1"/>
    <property type="molecule type" value="Genomic_DNA"/>
</dbReference>
<evidence type="ECO:0000256" key="1">
    <source>
        <dbReference type="ARBA" id="ARBA00038376"/>
    </source>
</evidence>
<keyword evidence="4" id="KW-1185">Reference proteome</keyword>
<dbReference type="OrthoDB" id="10254221at2759"/>
<sequence>MTRFLILGATGPSGIEFVRKTLDVYPDASIVIYARAPEKLPADLATHPAITAVQGQLDELDKVEASLAGVDVILSALGPGRGHTADTPIARFHSSLLDLMHKHGVRRGLFLSTASHADPNDKWSWKFAALVQGVKMFYPAAYADIVETSRVVVTKGAEDNLDLDYTLVRVPILTSADTEGVVAGYVGDGQVGTVLARKAFAAFVVGEVGKREWVKKAPLISNA</sequence>
<comment type="caution">
    <text evidence="3">The sequence shown here is derived from an EMBL/GenBank/DDBJ whole genome shotgun (WGS) entry which is preliminary data.</text>
</comment>
<dbReference type="PANTHER" id="PTHR43355:SF2">
    <property type="entry name" value="FLAVIN REDUCTASE (NADPH)"/>
    <property type="match status" value="1"/>
</dbReference>
<feature type="domain" description="NAD(P)-binding" evidence="2">
    <location>
        <begin position="8"/>
        <end position="206"/>
    </location>
</feature>
<evidence type="ECO:0000313" key="4">
    <source>
        <dbReference type="Proteomes" id="UP000567179"/>
    </source>
</evidence>
<protein>
    <recommendedName>
        <fullName evidence="2">NAD(P)-binding domain-containing protein</fullName>
    </recommendedName>
</protein>
<dbReference type="InterPro" id="IPR051606">
    <property type="entry name" value="Polyketide_Oxido-like"/>
</dbReference>
<dbReference type="InterPro" id="IPR016040">
    <property type="entry name" value="NAD(P)-bd_dom"/>
</dbReference>
<reference evidence="3 4" key="1">
    <citation type="journal article" date="2020" name="ISME J.">
        <title>Uncovering the hidden diversity of litter-decomposition mechanisms in mushroom-forming fungi.</title>
        <authorList>
            <person name="Floudas D."/>
            <person name="Bentzer J."/>
            <person name="Ahren D."/>
            <person name="Johansson T."/>
            <person name="Persson P."/>
            <person name="Tunlid A."/>
        </authorList>
    </citation>
    <scope>NUCLEOTIDE SEQUENCE [LARGE SCALE GENOMIC DNA]</scope>
    <source>
        <strain evidence="3 4">CBS 101986</strain>
    </source>
</reference>
<dbReference type="Proteomes" id="UP000567179">
    <property type="component" value="Unassembled WGS sequence"/>
</dbReference>
<dbReference type="PANTHER" id="PTHR43355">
    <property type="entry name" value="FLAVIN REDUCTASE (NADPH)"/>
    <property type="match status" value="1"/>
</dbReference>
<dbReference type="InterPro" id="IPR036291">
    <property type="entry name" value="NAD(P)-bd_dom_sf"/>
</dbReference>
<dbReference type="SUPFAM" id="SSF51735">
    <property type="entry name" value="NAD(P)-binding Rossmann-fold domains"/>
    <property type="match status" value="1"/>
</dbReference>
<accession>A0A8H5BFX7</accession>
<comment type="similarity">
    <text evidence="1">Belongs to the avfA family.</text>
</comment>
<name>A0A8H5BFX7_9AGAR</name>
<dbReference type="GO" id="GO:0016646">
    <property type="term" value="F:oxidoreductase activity, acting on the CH-NH group of donors, NAD or NADP as acceptor"/>
    <property type="evidence" value="ECO:0007669"/>
    <property type="project" value="TreeGrafter"/>
</dbReference>
<gene>
    <name evidence="3" type="ORF">D9619_001434</name>
</gene>
<proteinExistence type="inferred from homology"/>